<accession>A0A420HVL7</accession>
<protein>
    <submittedName>
        <fullName evidence="1">Uncharacterized protein</fullName>
    </submittedName>
</protein>
<dbReference type="EMBL" id="MCFK01004143">
    <property type="protein sequence ID" value="RKF61508.1"/>
    <property type="molecule type" value="Genomic_DNA"/>
</dbReference>
<reference evidence="1 2" key="1">
    <citation type="journal article" date="2018" name="BMC Genomics">
        <title>Comparative genome analyses reveal sequence features reflecting distinct modes of host-adaptation between dicot and monocot powdery mildew.</title>
        <authorList>
            <person name="Wu Y."/>
            <person name="Ma X."/>
            <person name="Pan Z."/>
            <person name="Kale S.D."/>
            <person name="Song Y."/>
            <person name="King H."/>
            <person name="Zhang Q."/>
            <person name="Presley C."/>
            <person name="Deng X."/>
            <person name="Wei C.I."/>
            <person name="Xiao S."/>
        </authorList>
    </citation>
    <scope>NUCLEOTIDE SEQUENCE [LARGE SCALE GENOMIC DNA]</scope>
    <source>
        <strain evidence="1">UMSG2</strain>
    </source>
</reference>
<proteinExistence type="predicted"/>
<comment type="caution">
    <text evidence="1">The sequence shown here is derived from an EMBL/GenBank/DDBJ whole genome shotgun (WGS) entry which is preliminary data.</text>
</comment>
<sequence length="148" mass="17052">MLTTAPREVIIVAWIDQYFHCGNTTTKCIDRAHLRLNDWISGFLKDSKSVINACRLAIPSQLNEIDLIISFKLSTTSLALISPKHHHYIGQTSYNGLGKLRLKFDLLRDEASHSELRNHASICRILFIVAYGILCWNKFELYFQENWA</sequence>
<dbReference type="OrthoDB" id="2422440at2759"/>
<gene>
    <name evidence="1" type="ORF">OnM2_041067</name>
</gene>
<dbReference type="AlphaFoldDB" id="A0A420HVL7"/>
<name>A0A420HVL7_9PEZI</name>
<evidence type="ECO:0000313" key="1">
    <source>
        <dbReference type="EMBL" id="RKF61508.1"/>
    </source>
</evidence>
<dbReference type="Proteomes" id="UP000286134">
    <property type="component" value="Unassembled WGS sequence"/>
</dbReference>
<organism evidence="1 2">
    <name type="scientific">Erysiphe neolycopersici</name>
    <dbReference type="NCBI Taxonomy" id="212602"/>
    <lineage>
        <taxon>Eukaryota</taxon>
        <taxon>Fungi</taxon>
        <taxon>Dikarya</taxon>
        <taxon>Ascomycota</taxon>
        <taxon>Pezizomycotina</taxon>
        <taxon>Leotiomycetes</taxon>
        <taxon>Erysiphales</taxon>
        <taxon>Erysiphaceae</taxon>
        <taxon>Erysiphe</taxon>
    </lineage>
</organism>
<keyword evidence="2" id="KW-1185">Reference proteome</keyword>
<evidence type="ECO:0000313" key="2">
    <source>
        <dbReference type="Proteomes" id="UP000286134"/>
    </source>
</evidence>